<protein>
    <submittedName>
        <fullName evidence="2">Uncharacterized protein</fullName>
    </submittedName>
</protein>
<sequence>MLPPGNVAISKREVREARLSRPGQGSGSQVAGSGGISVPSKRDSAPRVCLGLCAEPVPCLSEHNRRETDRSQFVENEGQQLPNANPVYLLRDWTTHSGPEFMLPAIREIANG</sequence>
<dbReference type="AlphaFoldDB" id="A0A445MEY1"/>
<feature type="region of interest" description="Disordered" evidence="1">
    <location>
        <begin position="1"/>
        <end position="43"/>
    </location>
</feature>
<dbReference type="Proteomes" id="UP000290560">
    <property type="component" value="Unassembled WGS sequence"/>
</dbReference>
<feature type="compositionally biased region" description="Basic and acidic residues" evidence="1">
    <location>
        <begin position="10"/>
        <end position="19"/>
    </location>
</feature>
<reference evidence="2" key="1">
    <citation type="journal article" date="2018" name="Data Brief">
        <title>Genome sequence data from 17 accessions of Ensete ventricosum, a staple food crop for millions in Ethiopia.</title>
        <authorList>
            <person name="Yemataw Z."/>
            <person name="Muzemil S."/>
            <person name="Ambachew D."/>
            <person name="Tripathi L."/>
            <person name="Tesfaye K."/>
            <person name="Chala A."/>
            <person name="Farbos A."/>
            <person name="O'Neill P."/>
            <person name="Moore K."/>
            <person name="Grant M."/>
            <person name="Studholme D.J."/>
        </authorList>
    </citation>
    <scope>NUCLEOTIDE SEQUENCE [LARGE SCALE GENOMIC DNA]</scope>
    <source>
        <tissue evidence="2">Leaf</tissue>
    </source>
</reference>
<organism evidence="2">
    <name type="scientific">Ensete ventricosum</name>
    <name type="common">Abyssinian banana</name>
    <name type="synonym">Musa ensete</name>
    <dbReference type="NCBI Taxonomy" id="4639"/>
    <lineage>
        <taxon>Eukaryota</taxon>
        <taxon>Viridiplantae</taxon>
        <taxon>Streptophyta</taxon>
        <taxon>Embryophyta</taxon>
        <taxon>Tracheophyta</taxon>
        <taxon>Spermatophyta</taxon>
        <taxon>Magnoliopsida</taxon>
        <taxon>Liliopsida</taxon>
        <taxon>Zingiberales</taxon>
        <taxon>Musaceae</taxon>
        <taxon>Ensete</taxon>
    </lineage>
</organism>
<name>A0A445MEY1_ENSVE</name>
<evidence type="ECO:0000256" key="1">
    <source>
        <dbReference type="SAM" id="MobiDB-lite"/>
    </source>
</evidence>
<accession>A0A445MEY1</accession>
<dbReference type="EMBL" id="KV875758">
    <property type="protein sequence ID" value="RZR72801.1"/>
    <property type="molecule type" value="Genomic_DNA"/>
</dbReference>
<evidence type="ECO:0000313" key="2">
    <source>
        <dbReference type="EMBL" id="RZR72801.1"/>
    </source>
</evidence>
<proteinExistence type="predicted"/>
<gene>
    <name evidence="2" type="ORF">BHM03_00017247</name>
</gene>